<accession>A0A813VMI5</accession>
<evidence type="ECO:0000256" key="1">
    <source>
        <dbReference type="SAM" id="MobiDB-lite"/>
    </source>
</evidence>
<evidence type="ECO:0000313" key="2">
    <source>
        <dbReference type="EMBL" id="CAF0845471.1"/>
    </source>
</evidence>
<dbReference type="EMBL" id="CAJNOR010002696">
    <property type="protein sequence ID" value="CAF1329108.1"/>
    <property type="molecule type" value="Genomic_DNA"/>
</dbReference>
<dbReference type="OrthoDB" id="10050245at2759"/>
<gene>
    <name evidence="2" type="ORF">EDS130_LOCUS7046</name>
    <name evidence="3" type="ORF">XAT740_LOCUS30334</name>
</gene>
<feature type="region of interest" description="Disordered" evidence="1">
    <location>
        <begin position="164"/>
        <end position="196"/>
    </location>
</feature>
<organism evidence="2 5">
    <name type="scientific">Adineta ricciae</name>
    <name type="common">Rotifer</name>
    <dbReference type="NCBI Taxonomy" id="249248"/>
    <lineage>
        <taxon>Eukaryota</taxon>
        <taxon>Metazoa</taxon>
        <taxon>Spiralia</taxon>
        <taxon>Gnathifera</taxon>
        <taxon>Rotifera</taxon>
        <taxon>Eurotatoria</taxon>
        <taxon>Bdelloidea</taxon>
        <taxon>Adinetida</taxon>
        <taxon>Adinetidae</taxon>
        <taxon>Adineta</taxon>
    </lineage>
</organism>
<evidence type="ECO:0000313" key="3">
    <source>
        <dbReference type="EMBL" id="CAF1329108.1"/>
    </source>
</evidence>
<evidence type="ECO:0000313" key="4">
    <source>
        <dbReference type="Proteomes" id="UP000663828"/>
    </source>
</evidence>
<feature type="compositionally biased region" description="Acidic residues" evidence="1">
    <location>
        <begin position="173"/>
        <end position="188"/>
    </location>
</feature>
<keyword evidence="4" id="KW-1185">Reference proteome</keyword>
<dbReference type="Proteomes" id="UP000663852">
    <property type="component" value="Unassembled WGS sequence"/>
</dbReference>
<protein>
    <submittedName>
        <fullName evidence="2">Uncharacterized protein</fullName>
    </submittedName>
</protein>
<evidence type="ECO:0000313" key="5">
    <source>
        <dbReference type="Proteomes" id="UP000663852"/>
    </source>
</evidence>
<feature type="region of interest" description="Disordered" evidence="1">
    <location>
        <begin position="90"/>
        <end position="110"/>
    </location>
</feature>
<comment type="caution">
    <text evidence="2">The sequence shown here is derived from an EMBL/GenBank/DDBJ whole genome shotgun (WGS) entry which is preliminary data.</text>
</comment>
<sequence length="220" mass="24184">MKFQRRILPPHSSNYFEMEEYTAPSVSQQSISIAGSTSDLSEIESVCSLSTNLRQRSDSLTNLFNMSEDNTSLSNLSIASYTLSQHSYDNSSPTIYTSLSPQPPSVNNNSDRAIRARRSVGSSTTSSQKNYSIKTAETVLTTIGIHSSSSDTCGLIANDGNNIENIDDHRPDDNDEENICSSSDENDTDMLSSQTNRGLRKTVLNNVDRLLNSANKQIKL</sequence>
<name>A0A813VMI5_ADIRI</name>
<dbReference type="Proteomes" id="UP000663828">
    <property type="component" value="Unassembled WGS sequence"/>
</dbReference>
<dbReference type="AlphaFoldDB" id="A0A813VMI5"/>
<proteinExistence type="predicted"/>
<reference evidence="2" key="1">
    <citation type="submission" date="2021-02" db="EMBL/GenBank/DDBJ databases">
        <authorList>
            <person name="Nowell W R."/>
        </authorList>
    </citation>
    <scope>NUCLEOTIDE SEQUENCE</scope>
</reference>
<dbReference type="EMBL" id="CAJNOJ010000021">
    <property type="protein sequence ID" value="CAF0845471.1"/>
    <property type="molecule type" value="Genomic_DNA"/>
</dbReference>